<evidence type="ECO:0000256" key="3">
    <source>
        <dbReference type="ARBA" id="ARBA00049244"/>
    </source>
</evidence>
<dbReference type="EMBL" id="JAVKGR010000039">
    <property type="protein sequence ID" value="MDR8020504.1"/>
    <property type="molecule type" value="Genomic_DNA"/>
</dbReference>
<accession>A0ABU2DVG4</accession>
<name>A0ABU2DVG4_9MICC</name>
<evidence type="ECO:0000256" key="1">
    <source>
        <dbReference type="ARBA" id="ARBA00012417"/>
    </source>
</evidence>
<protein>
    <recommendedName>
        <fullName evidence="1">DNA-directed DNA polymerase</fullName>
        <ecNumber evidence="1">2.7.7.7</ecNumber>
    </recommendedName>
</protein>
<evidence type="ECO:0000313" key="6">
    <source>
        <dbReference type="Proteomes" id="UP001251870"/>
    </source>
</evidence>
<dbReference type="RefSeq" id="WP_310549476.1">
    <property type="nucleotide sequence ID" value="NZ_JAVKGR010000039.1"/>
</dbReference>
<dbReference type="PANTHER" id="PTHR10133:SF27">
    <property type="entry name" value="DNA POLYMERASE NU"/>
    <property type="match status" value="1"/>
</dbReference>
<dbReference type="Gene3D" id="1.10.150.20">
    <property type="entry name" value="5' to 3' exonuclease, C-terminal subdomain"/>
    <property type="match status" value="1"/>
</dbReference>
<evidence type="ECO:0000259" key="4">
    <source>
        <dbReference type="SMART" id="SM00482"/>
    </source>
</evidence>
<dbReference type="SUPFAM" id="SSF53098">
    <property type="entry name" value="Ribonuclease H-like"/>
    <property type="match status" value="1"/>
</dbReference>
<dbReference type="SUPFAM" id="SSF56672">
    <property type="entry name" value="DNA/RNA polymerases"/>
    <property type="match status" value="1"/>
</dbReference>
<evidence type="ECO:0000256" key="2">
    <source>
        <dbReference type="ARBA" id="ARBA00022705"/>
    </source>
</evidence>
<dbReference type="InterPro" id="IPR001098">
    <property type="entry name" value="DNA-dir_DNA_pol_A_palm_dom"/>
</dbReference>
<gene>
    <name evidence="5" type="ORF">RIL96_13180</name>
</gene>
<keyword evidence="2" id="KW-0235">DNA replication</keyword>
<dbReference type="SMART" id="SM00482">
    <property type="entry name" value="POLAc"/>
    <property type="match status" value="1"/>
</dbReference>
<dbReference type="PRINTS" id="PR00868">
    <property type="entry name" value="DNAPOLI"/>
</dbReference>
<dbReference type="Gene3D" id="3.30.70.370">
    <property type="match status" value="1"/>
</dbReference>
<comment type="catalytic activity">
    <reaction evidence="3">
        <text>DNA(n) + a 2'-deoxyribonucleoside 5'-triphosphate = DNA(n+1) + diphosphate</text>
        <dbReference type="Rhea" id="RHEA:22508"/>
        <dbReference type="Rhea" id="RHEA-COMP:17339"/>
        <dbReference type="Rhea" id="RHEA-COMP:17340"/>
        <dbReference type="ChEBI" id="CHEBI:33019"/>
        <dbReference type="ChEBI" id="CHEBI:61560"/>
        <dbReference type="ChEBI" id="CHEBI:173112"/>
        <dbReference type="EC" id="2.7.7.7"/>
    </reaction>
</comment>
<comment type="caution">
    <text evidence="5">The sequence shown here is derived from an EMBL/GenBank/DDBJ whole genome shotgun (WGS) entry which is preliminary data.</text>
</comment>
<dbReference type="InterPro" id="IPR002298">
    <property type="entry name" value="DNA_polymerase_A"/>
</dbReference>
<dbReference type="EC" id="2.7.7.7" evidence="1"/>
<dbReference type="Proteomes" id="UP001251870">
    <property type="component" value="Unassembled WGS sequence"/>
</dbReference>
<feature type="domain" description="DNA-directed DNA polymerase family A palm" evidence="4">
    <location>
        <begin position="256"/>
        <end position="449"/>
    </location>
</feature>
<evidence type="ECO:0000313" key="5">
    <source>
        <dbReference type="EMBL" id="MDR8020504.1"/>
    </source>
</evidence>
<organism evidence="5 6">
    <name type="scientific">Nesterenkonia aerolata</name>
    <dbReference type="NCBI Taxonomy" id="3074079"/>
    <lineage>
        <taxon>Bacteria</taxon>
        <taxon>Bacillati</taxon>
        <taxon>Actinomycetota</taxon>
        <taxon>Actinomycetes</taxon>
        <taxon>Micrococcales</taxon>
        <taxon>Micrococcaceae</taxon>
        <taxon>Nesterenkonia</taxon>
    </lineage>
</organism>
<dbReference type="PANTHER" id="PTHR10133">
    <property type="entry name" value="DNA POLYMERASE I"/>
    <property type="match status" value="1"/>
</dbReference>
<reference evidence="5 6" key="1">
    <citation type="submission" date="2023-09" db="EMBL/GenBank/DDBJ databases">
        <title>Description of three actinobacteria isolated from air of manufacturing shop in a pharmaceutical factory.</title>
        <authorList>
            <person name="Zhang D.-F."/>
        </authorList>
    </citation>
    <scope>NUCLEOTIDE SEQUENCE [LARGE SCALE GENOMIC DNA]</scope>
    <source>
        <strain evidence="5 6">LY-0111</strain>
    </source>
</reference>
<dbReference type="InterPro" id="IPR012337">
    <property type="entry name" value="RNaseH-like_sf"/>
</dbReference>
<keyword evidence="6" id="KW-1185">Reference proteome</keyword>
<dbReference type="InterPro" id="IPR043502">
    <property type="entry name" value="DNA/RNA_pol_sf"/>
</dbReference>
<sequence length="524" mass="57616">MIDTHLVARQNDPPLSGKSDVRRYNLEALAQKVLGEGKVASEGTSVLKTLAKEFGGFDKIPTDHPDYIRYLIQDVELVRELSKSLVVDDYVLREHKVLWRLSHITRQGFRVDLDLAKALIAQRETRTEQQKQKLHEVYGLPMGGKKPHTTVAGRAALEKAFADLGVQPVRTKTGEVATGKDAMNQMIEEHSDYPAVVELCQTLLAFNGERSTAQTILQNTRSDGRIHPEVSAAQATGRISVTKPGLTVMGKRDRSNIVERALLLPDEGHVLISADLGQVDARAIAMHAQDEGYIAALEPDKDLHSEMAAAVFGSEGWVGAGKHPRRSEAKAITHATTYGMGAAGLAQGAGISQGEAAMQLASLDEKFPALAAWKRWVREEGRKQIIANAFGRRMRVAPGKEYTQAPAMIGQGTARDLMMEGLLRLPRWLLPSLRGIVHDEIVLSVPEDHAEEAEAAVLEALQFEHRITDEASAVAVTAEASDRGRDWLDCYRSEAGWPEVAREHRDQDSCEDPACTWHRRPVAA</sequence>
<proteinExistence type="predicted"/>
<dbReference type="Pfam" id="PF00476">
    <property type="entry name" value="DNA_pol_A"/>
    <property type="match status" value="1"/>
</dbReference>